<evidence type="ECO:0000313" key="2">
    <source>
        <dbReference type="EMBL" id="GMA86555.1"/>
    </source>
</evidence>
<dbReference type="Proteomes" id="UP001157017">
    <property type="component" value="Unassembled WGS sequence"/>
</dbReference>
<name>A0ABQ6JH49_9ACTN</name>
<sequence length="93" mass="9938">MVVLDDHLVGGGLPRLRSSLGAAMSGGRSVLVVDVSGVERLSSTVVGALLWTRRACAARQVRVVLRGARREHLDLLQRTGLQSVLELEPAVRA</sequence>
<dbReference type="InterPro" id="IPR036513">
    <property type="entry name" value="STAS_dom_sf"/>
</dbReference>
<accession>A0ABQ6JH49</accession>
<dbReference type="CDD" id="cd07043">
    <property type="entry name" value="STAS_anti-anti-sigma_factors"/>
    <property type="match status" value="1"/>
</dbReference>
<dbReference type="EMBL" id="BSUZ01000001">
    <property type="protein sequence ID" value="GMA86555.1"/>
    <property type="molecule type" value="Genomic_DNA"/>
</dbReference>
<proteinExistence type="predicted"/>
<evidence type="ECO:0000313" key="3">
    <source>
        <dbReference type="Proteomes" id="UP001157017"/>
    </source>
</evidence>
<reference evidence="3" key="1">
    <citation type="journal article" date="2019" name="Int. J. Syst. Evol. Microbiol.">
        <title>The Global Catalogue of Microorganisms (GCM) 10K type strain sequencing project: providing services to taxonomists for standard genome sequencing and annotation.</title>
        <authorList>
            <consortium name="The Broad Institute Genomics Platform"/>
            <consortium name="The Broad Institute Genome Sequencing Center for Infectious Disease"/>
            <person name="Wu L."/>
            <person name="Ma J."/>
        </authorList>
    </citation>
    <scope>NUCLEOTIDE SEQUENCE [LARGE SCALE GENOMIC DNA]</scope>
    <source>
        <strain evidence="3">NBRC 108730</strain>
    </source>
</reference>
<dbReference type="Pfam" id="PF01740">
    <property type="entry name" value="STAS"/>
    <property type="match status" value="1"/>
</dbReference>
<gene>
    <name evidence="2" type="ORF">GCM10025868_18050</name>
</gene>
<evidence type="ECO:0000259" key="1">
    <source>
        <dbReference type="PROSITE" id="PS50801"/>
    </source>
</evidence>
<dbReference type="SUPFAM" id="SSF52091">
    <property type="entry name" value="SpoIIaa-like"/>
    <property type="match status" value="1"/>
</dbReference>
<dbReference type="InterPro" id="IPR002645">
    <property type="entry name" value="STAS_dom"/>
</dbReference>
<feature type="domain" description="STAS" evidence="1">
    <location>
        <begin position="1"/>
        <end position="93"/>
    </location>
</feature>
<protein>
    <recommendedName>
        <fullName evidence="1">STAS domain-containing protein</fullName>
    </recommendedName>
</protein>
<dbReference type="Gene3D" id="3.30.750.24">
    <property type="entry name" value="STAS domain"/>
    <property type="match status" value="1"/>
</dbReference>
<dbReference type="PROSITE" id="PS50801">
    <property type="entry name" value="STAS"/>
    <property type="match status" value="1"/>
</dbReference>
<keyword evidence="3" id="KW-1185">Reference proteome</keyword>
<organism evidence="2 3">
    <name type="scientific">Angustibacter aerolatus</name>
    <dbReference type="NCBI Taxonomy" id="1162965"/>
    <lineage>
        <taxon>Bacteria</taxon>
        <taxon>Bacillati</taxon>
        <taxon>Actinomycetota</taxon>
        <taxon>Actinomycetes</taxon>
        <taxon>Kineosporiales</taxon>
        <taxon>Kineosporiaceae</taxon>
    </lineage>
</organism>
<comment type="caution">
    <text evidence="2">The sequence shown here is derived from an EMBL/GenBank/DDBJ whole genome shotgun (WGS) entry which is preliminary data.</text>
</comment>